<dbReference type="Proteomes" id="UP000017836">
    <property type="component" value="Unassembled WGS sequence"/>
</dbReference>
<dbReference type="HOGENOM" id="CLU_161604_1_0_1"/>
<dbReference type="PANTHER" id="PTHR48205:SF1">
    <property type="entry name" value="OS01G0742766 PROTEIN"/>
    <property type="match status" value="1"/>
</dbReference>
<keyword evidence="3" id="KW-1185">Reference proteome</keyword>
<dbReference type="AlphaFoldDB" id="U5CYE0"/>
<dbReference type="PANTHER" id="PTHR48205">
    <property type="entry name" value="OS01G0742766 PROTEIN"/>
    <property type="match status" value="1"/>
</dbReference>
<organism evidence="2 3">
    <name type="scientific">Amborella trichopoda</name>
    <dbReference type="NCBI Taxonomy" id="13333"/>
    <lineage>
        <taxon>Eukaryota</taxon>
        <taxon>Viridiplantae</taxon>
        <taxon>Streptophyta</taxon>
        <taxon>Embryophyta</taxon>
        <taxon>Tracheophyta</taxon>
        <taxon>Spermatophyta</taxon>
        <taxon>Magnoliopsida</taxon>
        <taxon>Amborellales</taxon>
        <taxon>Amborellaceae</taxon>
        <taxon>Amborella</taxon>
    </lineage>
</organism>
<dbReference type="EMBL" id="KI392510">
    <property type="protein sequence ID" value="ERN15179.1"/>
    <property type="molecule type" value="Genomic_DNA"/>
</dbReference>
<feature type="compositionally biased region" description="Basic and acidic residues" evidence="1">
    <location>
        <begin position="1"/>
        <end position="11"/>
    </location>
</feature>
<evidence type="ECO:0000313" key="2">
    <source>
        <dbReference type="EMBL" id="ERN15179.1"/>
    </source>
</evidence>
<dbReference type="Gramene" id="ERN15179">
    <property type="protein sequence ID" value="ERN15179"/>
    <property type="gene ID" value="AMTR_s00056p00153520"/>
</dbReference>
<evidence type="ECO:0000313" key="3">
    <source>
        <dbReference type="Proteomes" id="UP000017836"/>
    </source>
</evidence>
<proteinExistence type="predicted"/>
<accession>U5CYE0</accession>
<protein>
    <submittedName>
        <fullName evidence="2">Uncharacterized protein</fullName>
    </submittedName>
</protein>
<feature type="compositionally biased region" description="Low complexity" evidence="1">
    <location>
        <begin position="13"/>
        <end position="26"/>
    </location>
</feature>
<gene>
    <name evidence="2" type="ORF">AMTR_s00056p00153520</name>
</gene>
<feature type="region of interest" description="Disordered" evidence="1">
    <location>
        <begin position="1"/>
        <end position="50"/>
    </location>
</feature>
<name>U5CYE0_AMBTC</name>
<sequence length="127" mass="13372">MASHSSSEKPRTSSSIDSSGALDSPSGMSGRVTSSSHGIEAVINQKGRGDPMIEQAKRFAVAQAQEDGCTGSYRSFDSQFKNYLLPVIPTLDDLKSLDMSGTLICASEAGLSPQAQLCSRLSQEVAN</sequence>
<reference evidence="3" key="1">
    <citation type="journal article" date="2013" name="Science">
        <title>The Amborella genome and the evolution of flowering plants.</title>
        <authorList>
            <consortium name="Amborella Genome Project"/>
        </authorList>
    </citation>
    <scope>NUCLEOTIDE SEQUENCE [LARGE SCALE GENOMIC DNA]</scope>
</reference>
<evidence type="ECO:0000256" key="1">
    <source>
        <dbReference type="SAM" id="MobiDB-lite"/>
    </source>
</evidence>